<dbReference type="Gene3D" id="3.30.420.240">
    <property type="match status" value="1"/>
</dbReference>
<keyword evidence="3" id="KW-0378">Hydrolase</keyword>
<dbReference type="GO" id="GO:0004519">
    <property type="term" value="F:endonuclease activity"/>
    <property type="evidence" value="ECO:0007669"/>
    <property type="project" value="UniProtKB-KW"/>
</dbReference>
<dbReference type="Pfam" id="PF20441">
    <property type="entry name" value="TerL_nuclease"/>
    <property type="match status" value="1"/>
</dbReference>
<keyword evidence="3" id="KW-0540">Nuclease</keyword>
<gene>
    <name evidence="3" type="ORF">ACFPLB_00350</name>
</gene>
<reference evidence="4" key="1">
    <citation type="journal article" date="2019" name="Int. J. Syst. Evol. Microbiol.">
        <title>The Global Catalogue of Microorganisms (GCM) 10K type strain sequencing project: providing services to taxonomists for standard genome sequencing and annotation.</title>
        <authorList>
            <consortium name="The Broad Institute Genomics Platform"/>
            <consortium name="The Broad Institute Genome Sequencing Center for Infectious Disease"/>
            <person name="Wu L."/>
            <person name="Ma J."/>
        </authorList>
    </citation>
    <scope>NUCLEOTIDE SEQUENCE [LARGE SCALE GENOMIC DNA]</scope>
    <source>
        <strain evidence="4">CGMCC 4.1415</strain>
    </source>
</reference>
<name>A0ABW0GSC9_9HYPH</name>
<comment type="caution">
    <text evidence="3">The sequence shown here is derived from an EMBL/GenBank/DDBJ whole genome shotgun (WGS) entry which is preliminary data.</text>
</comment>
<organism evidence="3 4">
    <name type="scientific">Aquamicrobium segne</name>
    <dbReference type="NCBI Taxonomy" id="469547"/>
    <lineage>
        <taxon>Bacteria</taxon>
        <taxon>Pseudomonadati</taxon>
        <taxon>Pseudomonadota</taxon>
        <taxon>Alphaproteobacteria</taxon>
        <taxon>Hyphomicrobiales</taxon>
        <taxon>Phyllobacteriaceae</taxon>
        <taxon>Aquamicrobium</taxon>
    </lineage>
</organism>
<feature type="region of interest" description="Disordered" evidence="1">
    <location>
        <begin position="1"/>
        <end position="23"/>
    </location>
</feature>
<keyword evidence="4" id="KW-1185">Reference proteome</keyword>
<feature type="non-terminal residue" evidence="3">
    <location>
        <position position="1"/>
    </location>
</feature>
<evidence type="ECO:0000313" key="4">
    <source>
        <dbReference type="Proteomes" id="UP001596016"/>
    </source>
</evidence>
<dbReference type="InterPro" id="IPR046462">
    <property type="entry name" value="TerL_nuclease"/>
</dbReference>
<evidence type="ECO:0000259" key="2">
    <source>
        <dbReference type="Pfam" id="PF20441"/>
    </source>
</evidence>
<dbReference type="Proteomes" id="UP001596016">
    <property type="component" value="Unassembled WGS sequence"/>
</dbReference>
<dbReference type="InterPro" id="IPR005021">
    <property type="entry name" value="Terminase_largesu-like"/>
</dbReference>
<evidence type="ECO:0000313" key="3">
    <source>
        <dbReference type="EMBL" id="MFC5384415.1"/>
    </source>
</evidence>
<keyword evidence="3" id="KW-0255">Endonuclease</keyword>
<protein>
    <submittedName>
        <fullName evidence="3">Terminase TerL endonuclease subunit</fullName>
    </submittedName>
</protein>
<feature type="domain" description="Terminase large subunit-like endonuclease" evidence="2">
    <location>
        <begin position="28"/>
        <end position="262"/>
    </location>
</feature>
<sequence length="263" mass="29353">KHGSNLSGKIPQSRVRSQRKSTEIDDPATLPIIFEAPADSDWKDEAVWHLVNPALRHGYPDLDGLRQYAREAENRPGDRESFRQLNLNIWLDHSADPFIDMGIYDLTAKPVPVPEGAPCWIGVDMSSTTDLTAVVACIVDNDENCHIVPHFFVPGDNLRARAERDGVAYPLWAEQGFITATPGNVIDYRAVEQCIRDLCERFDVREINFDAAYAQAVMGPLTDDGYPVATLRQGWVTQSPALNELERVILAGRFLHGGHPVLR</sequence>
<dbReference type="EMBL" id="JBHSLL010000003">
    <property type="protein sequence ID" value="MFC5384415.1"/>
    <property type="molecule type" value="Genomic_DNA"/>
</dbReference>
<accession>A0ABW0GSC9</accession>
<dbReference type="PANTHER" id="PTHR41287">
    <property type="match status" value="1"/>
</dbReference>
<dbReference type="PANTHER" id="PTHR41287:SF1">
    <property type="entry name" value="PROTEIN YMFN"/>
    <property type="match status" value="1"/>
</dbReference>
<dbReference type="RefSeq" id="WP_378227281.1">
    <property type="nucleotide sequence ID" value="NZ_JBHSLL010000003.1"/>
</dbReference>
<proteinExistence type="predicted"/>
<evidence type="ECO:0000256" key="1">
    <source>
        <dbReference type="SAM" id="MobiDB-lite"/>
    </source>
</evidence>